<protein>
    <submittedName>
        <fullName evidence="2">Uncharacterized protein</fullName>
    </submittedName>
</protein>
<sequence>MTEKMNLSDKKWVVLFFFISGVSFFYEKCMTAGLNVVY</sequence>
<evidence type="ECO:0000256" key="1">
    <source>
        <dbReference type="SAM" id="Phobius"/>
    </source>
</evidence>
<proteinExistence type="predicted"/>
<evidence type="ECO:0000313" key="2">
    <source>
        <dbReference type="EMBL" id="EJW93937.1"/>
    </source>
</evidence>
<gene>
    <name evidence="2" type="ORF">EVA_17961</name>
</gene>
<reference evidence="2" key="1">
    <citation type="journal article" date="2012" name="PLoS ONE">
        <title>Gene sets for utilization of primary and secondary nutrition supplies in the distal gut of endangered iberian lynx.</title>
        <authorList>
            <person name="Alcaide M."/>
            <person name="Messina E."/>
            <person name="Richter M."/>
            <person name="Bargiela R."/>
            <person name="Peplies J."/>
            <person name="Huws S.A."/>
            <person name="Newbold C.J."/>
            <person name="Golyshin P.N."/>
            <person name="Simon M.A."/>
            <person name="Lopez G."/>
            <person name="Yakimov M.M."/>
            <person name="Ferrer M."/>
        </authorList>
    </citation>
    <scope>NUCLEOTIDE SEQUENCE</scope>
</reference>
<keyword evidence="1" id="KW-1133">Transmembrane helix</keyword>
<keyword evidence="1" id="KW-0472">Membrane</keyword>
<feature type="transmembrane region" description="Helical" evidence="1">
    <location>
        <begin position="12"/>
        <end position="34"/>
    </location>
</feature>
<comment type="caution">
    <text evidence="2">The sequence shown here is derived from an EMBL/GenBank/DDBJ whole genome shotgun (WGS) entry which is preliminary data.</text>
</comment>
<organism evidence="2">
    <name type="scientific">gut metagenome</name>
    <dbReference type="NCBI Taxonomy" id="749906"/>
    <lineage>
        <taxon>unclassified sequences</taxon>
        <taxon>metagenomes</taxon>
        <taxon>organismal metagenomes</taxon>
    </lineage>
</organism>
<name>J9FWJ3_9ZZZZ</name>
<accession>J9FWJ3</accession>
<dbReference type="AlphaFoldDB" id="J9FWJ3"/>
<dbReference type="EMBL" id="AMCI01006671">
    <property type="protein sequence ID" value="EJW93937.1"/>
    <property type="molecule type" value="Genomic_DNA"/>
</dbReference>
<keyword evidence="1" id="KW-0812">Transmembrane</keyword>